<gene>
    <name evidence="1" type="ORF">FHT02_003625</name>
</gene>
<dbReference type="Proteomes" id="UP000527143">
    <property type="component" value="Unassembled WGS sequence"/>
</dbReference>
<accession>A0A840YP87</accession>
<sequence length="430" mass="47709">MWLIDRDTHGQDKSRIPLPAVLRQALVRWYVGEGTHHDEAAGITLVQNARIGHKWIACDCLGAEKAPPILTPAFLSEAETYYLRRLTSTKRPEHRADCPFFRDQVTNRISEVRSPNAVTDPPAGFFEVLKPAPEKLAQQPESDSIDDRTRSGSVPRLARLLWRLMDTSGVNVIAPLSAGEEWSIRANFSAIGYSAAKIEIAPGLELARAFWTHPRPLQANAVYATLRRLAPEWPLGHAPQGFVLLYAPSFKGQEIYVPGGEPVAIANRVQSPSMRGNKTAGPYLTLIVAGEYPEAHGYAPLRAYAQPIFNGRLFVPVDSELERQALREILAVQRELHSRRVDLAIRKPLFDTMTRDGPCRPDFMLEARSRITGEIGNLVVEVMGLDDEAYHSSKAVTHPRMRHLGALLTISADEVTSGIGREKLMAALNL</sequence>
<evidence type="ECO:0000313" key="1">
    <source>
        <dbReference type="EMBL" id="MBB5712366.1"/>
    </source>
</evidence>
<dbReference type="AlphaFoldDB" id="A0A840YP87"/>
<evidence type="ECO:0000313" key="2">
    <source>
        <dbReference type="Proteomes" id="UP000527143"/>
    </source>
</evidence>
<organism evidence="1 2">
    <name type="scientific">Sphingomonas xinjiangensis</name>
    <dbReference type="NCBI Taxonomy" id="643568"/>
    <lineage>
        <taxon>Bacteria</taxon>
        <taxon>Pseudomonadati</taxon>
        <taxon>Pseudomonadota</taxon>
        <taxon>Alphaproteobacteria</taxon>
        <taxon>Sphingomonadales</taxon>
        <taxon>Sphingomonadaceae</taxon>
        <taxon>Sphingomonas</taxon>
    </lineage>
</organism>
<comment type="caution">
    <text evidence="1">The sequence shown here is derived from an EMBL/GenBank/DDBJ whole genome shotgun (WGS) entry which is preliminary data.</text>
</comment>
<name>A0A840YP87_9SPHN</name>
<proteinExistence type="predicted"/>
<reference evidence="1 2" key="1">
    <citation type="submission" date="2020-08" db="EMBL/GenBank/DDBJ databases">
        <title>Genomic Encyclopedia of Type Strains, Phase IV (KMG-IV): sequencing the most valuable type-strain genomes for metagenomic binning, comparative biology and taxonomic classification.</title>
        <authorList>
            <person name="Goeker M."/>
        </authorList>
    </citation>
    <scope>NUCLEOTIDE SEQUENCE [LARGE SCALE GENOMIC DNA]</scope>
    <source>
        <strain evidence="1 2">DSM 26736</strain>
    </source>
</reference>
<dbReference type="RefSeq" id="WP_184090773.1">
    <property type="nucleotide sequence ID" value="NZ_JACIJF010000016.1"/>
</dbReference>
<keyword evidence="2" id="KW-1185">Reference proteome</keyword>
<evidence type="ECO:0008006" key="3">
    <source>
        <dbReference type="Google" id="ProtNLM"/>
    </source>
</evidence>
<dbReference type="EMBL" id="JACIJF010000016">
    <property type="protein sequence ID" value="MBB5712366.1"/>
    <property type="molecule type" value="Genomic_DNA"/>
</dbReference>
<protein>
    <recommendedName>
        <fullName evidence="3">DUF1173 family protein</fullName>
    </recommendedName>
</protein>